<keyword evidence="4" id="KW-0862">Zinc</keyword>
<evidence type="ECO:0000256" key="5">
    <source>
        <dbReference type="PROSITE-ProRule" id="PRU00042"/>
    </source>
</evidence>
<dbReference type="PANTHER" id="PTHR23234:SF10">
    <property type="entry name" value="RIKEN CDNA 6720489N17 GENE-RELATED"/>
    <property type="match status" value="1"/>
</dbReference>
<accession>A0A7M7JQL5</accession>
<dbReference type="SUPFAM" id="SSF57667">
    <property type="entry name" value="beta-beta-alpha zinc fingers"/>
    <property type="match status" value="3"/>
</dbReference>
<dbReference type="OMA" id="QCPKMFR"/>
<feature type="domain" description="C2H2-type" evidence="6">
    <location>
        <begin position="260"/>
        <end position="287"/>
    </location>
</feature>
<feature type="domain" description="C2H2-type" evidence="6">
    <location>
        <begin position="316"/>
        <end position="343"/>
    </location>
</feature>
<dbReference type="AlphaFoldDB" id="A0A7M7JQL5"/>
<dbReference type="InterPro" id="IPR036236">
    <property type="entry name" value="Znf_C2H2_sf"/>
</dbReference>
<dbReference type="PROSITE" id="PS50157">
    <property type="entry name" value="ZINC_FINGER_C2H2_2"/>
    <property type="match status" value="5"/>
</dbReference>
<keyword evidence="3 5" id="KW-0863">Zinc-finger</keyword>
<dbReference type="FunFam" id="3.30.160.60:FF:000690">
    <property type="entry name" value="Zinc finger protein 354C"/>
    <property type="match status" value="1"/>
</dbReference>
<dbReference type="PROSITE" id="PS00028">
    <property type="entry name" value="ZINC_FINGER_C2H2_1"/>
    <property type="match status" value="5"/>
</dbReference>
<dbReference type="FunFam" id="3.30.160.60:FF:000005">
    <property type="entry name" value="Zinc finger protein 14 homolog"/>
    <property type="match status" value="2"/>
</dbReference>
<evidence type="ECO:0000313" key="8">
    <source>
        <dbReference type="Proteomes" id="UP000594260"/>
    </source>
</evidence>
<dbReference type="SMART" id="SM00355">
    <property type="entry name" value="ZnF_C2H2"/>
    <property type="match status" value="5"/>
</dbReference>
<evidence type="ECO:0000256" key="3">
    <source>
        <dbReference type="ARBA" id="ARBA00022771"/>
    </source>
</evidence>
<keyword evidence="2" id="KW-0677">Repeat</keyword>
<dbReference type="PANTHER" id="PTHR23234">
    <property type="entry name" value="ZNF44 PROTEIN"/>
    <property type="match status" value="1"/>
</dbReference>
<keyword evidence="1" id="KW-0479">Metal-binding</keyword>
<name>A0A7M7JQL5_VARDE</name>
<dbReference type="KEGG" id="vde:111245506"/>
<dbReference type="EnsemblMetazoa" id="XM_022793953">
    <property type="protein sequence ID" value="XP_022649688"/>
    <property type="gene ID" value="LOC111245506"/>
</dbReference>
<dbReference type="OrthoDB" id="6473806at2759"/>
<feature type="domain" description="C2H2-type" evidence="6">
    <location>
        <begin position="232"/>
        <end position="259"/>
    </location>
</feature>
<organism evidence="7 8">
    <name type="scientific">Varroa destructor</name>
    <name type="common">Honeybee mite</name>
    <dbReference type="NCBI Taxonomy" id="109461"/>
    <lineage>
        <taxon>Eukaryota</taxon>
        <taxon>Metazoa</taxon>
        <taxon>Ecdysozoa</taxon>
        <taxon>Arthropoda</taxon>
        <taxon>Chelicerata</taxon>
        <taxon>Arachnida</taxon>
        <taxon>Acari</taxon>
        <taxon>Parasitiformes</taxon>
        <taxon>Mesostigmata</taxon>
        <taxon>Gamasina</taxon>
        <taxon>Dermanyssoidea</taxon>
        <taxon>Varroidae</taxon>
        <taxon>Varroa</taxon>
    </lineage>
</organism>
<evidence type="ECO:0000256" key="4">
    <source>
        <dbReference type="ARBA" id="ARBA00022833"/>
    </source>
</evidence>
<dbReference type="Gene3D" id="3.30.160.60">
    <property type="entry name" value="Classic Zinc Finger"/>
    <property type="match status" value="5"/>
</dbReference>
<dbReference type="InParanoid" id="A0A7M7JQL5"/>
<dbReference type="InterPro" id="IPR050758">
    <property type="entry name" value="Znf_C2H2-type"/>
</dbReference>
<feature type="domain" description="C2H2-type" evidence="6">
    <location>
        <begin position="288"/>
        <end position="315"/>
    </location>
</feature>
<sequence length="353" mass="40540">MKSPRLRYRLLHCPVCLKQNRTPSSSSFQQYEVTDVGRGNKLDTYCNLDLASLEKIQATSGSEICAAQRNASASNSTFSWNHNRYSDINGSFYEDHKISTASVNLNDLANQAPFTDDVLNSNDVQQNLSLRFNSCNEENALPTTSSIKPSRCVCQKPCESYDVVLAPCTYMQTDASLDTGFTNSCGRHHPLAGRKKIRTDEKRFPCDQCPERFISLYKLKRHKRIHTGEKPFSCEQCPKMFRSQASLNCHKKIHTREKPFSCEQCPKMFRWPSSLSCHKKIHTREKPFSCEQCPKMFRWPSSLSCHKKIHNGEKLFSCDQCPKMFTWPTSLSNHKRTHTGDRLFSRNQCPKRA</sequence>
<dbReference type="GO" id="GO:0008270">
    <property type="term" value="F:zinc ion binding"/>
    <property type="evidence" value="ECO:0007669"/>
    <property type="project" value="UniProtKB-KW"/>
</dbReference>
<dbReference type="GO" id="GO:0005634">
    <property type="term" value="C:nucleus"/>
    <property type="evidence" value="ECO:0007669"/>
    <property type="project" value="UniProtKB-ARBA"/>
</dbReference>
<dbReference type="FunFam" id="3.30.160.60:FF:000446">
    <property type="entry name" value="Zinc finger protein"/>
    <property type="match status" value="1"/>
</dbReference>
<evidence type="ECO:0000256" key="2">
    <source>
        <dbReference type="ARBA" id="ARBA00022737"/>
    </source>
</evidence>
<dbReference type="InterPro" id="IPR013087">
    <property type="entry name" value="Znf_C2H2_type"/>
</dbReference>
<evidence type="ECO:0000256" key="1">
    <source>
        <dbReference type="ARBA" id="ARBA00022723"/>
    </source>
</evidence>
<dbReference type="Pfam" id="PF00096">
    <property type="entry name" value="zf-C2H2"/>
    <property type="match status" value="2"/>
</dbReference>
<dbReference type="FunFam" id="3.30.160.60:FF:000882">
    <property type="entry name" value="Predicted gene, 21060"/>
    <property type="match status" value="1"/>
</dbReference>
<evidence type="ECO:0000313" key="7">
    <source>
        <dbReference type="EnsemblMetazoa" id="XP_022649688"/>
    </source>
</evidence>
<keyword evidence="8" id="KW-1185">Reference proteome</keyword>
<reference evidence="7" key="1">
    <citation type="submission" date="2021-01" db="UniProtKB">
        <authorList>
            <consortium name="EnsemblMetazoa"/>
        </authorList>
    </citation>
    <scope>IDENTIFICATION</scope>
</reference>
<dbReference type="GO" id="GO:0003682">
    <property type="term" value="F:chromatin binding"/>
    <property type="evidence" value="ECO:0007669"/>
    <property type="project" value="UniProtKB-ARBA"/>
</dbReference>
<proteinExistence type="predicted"/>
<dbReference type="Proteomes" id="UP000594260">
    <property type="component" value="Unplaced"/>
</dbReference>
<dbReference type="RefSeq" id="XP_022649688.1">
    <property type="nucleotide sequence ID" value="XM_022793953.1"/>
</dbReference>
<protein>
    <recommendedName>
        <fullName evidence="6">C2H2-type domain-containing protein</fullName>
    </recommendedName>
</protein>
<feature type="domain" description="C2H2-type" evidence="6">
    <location>
        <begin position="204"/>
        <end position="231"/>
    </location>
</feature>
<dbReference type="GeneID" id="111245506"/>
<evidence type="ECO:0000259" key="6">
    <source>
        <dbReference type="PROSITE" id="PS50157"/>
    </source>
</evidence>